<evidence type="ECO:0000259" key="4">
    <source>
        <dbReference type="Pfam" id="PF13607"/>
    </source>
</evidence>
<feature type="non-terminal residue" evidence="5">
    <location>
        <position position="1"/>
    </location>
</feature>
<dbReference type="SUPFAM" id="SSF52210">
    <property type="entry name" value="Succinyl-CoA synthetase domains"/>
    <property type="match status" value="2"/>
</dbReference>
<dbReference type="EMBL" id="BARU01018309">
    <property type="protein sequence ID" value="GAH54968.1"/>
    <property type="molecule type" value="Genomic_DNA"/>
</dbReference>
<feature type="domain" description="Succinyl-CoA synthetase-like flavodoxin" evidence="4">
    <location>
        <begin position="5"/>
        <end position="119"/>
    </location>
</feature>
<accession>X1IBN7</accession>
<dbReference type="InterPro" id="IPR032875">
    <property type="entry name" value="Succ_CoA_lig_flav_dom"/>
</dbReference>
<sequence>YGQLRGIGFSKAVSAGNAIGVKFHEYLEYLKDDPETKAIAFYIEGIKEGNELIKVARETVKKKPIVVLKAGRSKAGARAALSHTGALAGDDRIVDAAFKQAEIIRVSNVDELFDVVEVLYSCPLPQGNRGAILSEGGGDNAITADNAQKYGMEVPILAEATQEKIRPLLIEGMSAANPVDYGGVAEGNPQVIEQCVKACMEDDQVDAVLVTGLLGGLAEILNACPPAAEEQTCQELVNLVSRYKKPLFVHSCFGKETTKSLDMLRSSQVPVFESSERSAMCLGMLMKYASDKR</sequence>
<dbReference type="InterPro" id="IPR051538">
    <property type="entry name" value="Acyl-CoA_Synth/Transferase"/>
</dbReference>
<dbReference type="Pfam" id="PF13607">
    <property type="entry name" value="Succ_CoA_lig"/>
    <property type="match status" value="1"/>
</dbReference>
<keyword evidence="3" id="KW-0067">ATP-binding</keyword>
<gene>
    <name evidence="5" type="ORF">S03H2_30275</name>
</gene>
<reference evidence="5" key="1">
    <citation type="journal article" date="2014" name="Front. Microbiol.">
        <title>High frequency of phylogenetically diverse reductive dehalogenase-homologous genes in deep subseafloor sedimentary metagenomes.</title>
        <authorList>
            <person name="Kawai M."/>
            <person name="Futagami T."/>
            <person name="Toyoda A."/>
            <person name="Takaki Y."/>
            <person name="Nishi S."/>
            <person name="Hori S."/>
            <person name="Arai W."/>
            <person name="Tsubouchi T."/>
            <person name="Morono Y."/>
            <person name="Uchiyama I."/>
            <person name="Ito T."/>
            <person name="Fujiyama A."/>
            <person name="Inagaki F."/>
            <person name="Takami H."/>
        </authorList>
    </citation>
    <scope>NUCLEOTIDE SEQUENCE</scope>
    <source>
        <strain evidence="5">Expedition CK06-06</strain>
    </source>
</reference>
<proteinExistence type="predicted"/>
<dbReference type="GO" id="GO:0016874">
    <property type="term" value="F:ligase activity"/>
    <property type="evidence" value="ECO:0007669"/>
    <property type="project" value="UniProtKB-KW"/>
</dbReference>
<evidence type="ECO:0000256" key="2">
    <source>
        <dbReference type="ARBA" id="ARBA00022741"/>
    </source>
</evidence>
<protein>
    <recommendedName>
        <fullName evidence="4">Succinyl-CoA synthetase-like flavodoxin domain-containing protein</fullName>
    </recommendedName>
</protein>
<dbReference type="Gene3D" id="3.40.50.261">
    <property type="entry name" value="Succinyl-CoA synthetase domains"/>
    <property type="match status" value="2"/>
</dbReference>
<keyword evidence="1" id="KW-0436">Ligase</keyword>
<feature type="non-terminal residue" evidence="5">
    <location>
        <position position="293"/>
    </location>
</feature>
<dbReference type="PANTHER" id="PTHR43334">
    <property type="entry name" value="ACETATE--COA LIGASE [ADP-FORMING]"/>
    <property type="match status" value="1"/>
</dbReference>
<dbReference type="PANTHER" id="PTHR43334:SF1">
    <property type="entry name" value="3-HYDROXYPROPIONATE--COA LIGASE [ADP-FORMING]"/>
    <property type="match status" value="1"/>
</dbReference>
<evidence type="ECO:0000256" key="3">
    <source>
        <dbReference type="ARBA" id="ARBA00022840"/>
    </source>
</evidence>
<evidence type="ECO:0000313" key="5">
    <source>
        <dbReference type="EMBL" id="GAH54968.1"/>
    </source>
</evidence>
<dbReference type="AlphaFoldDB" id="X1IBN7"/>
<comment type="caution">
    <text evidence="5">The sequence shown here is derived from an EMBL/GenBank/DDBJ whole genome shotgun (WGS) entry which is preliminary data.</text>
</comment>
<keyword evidence="2" id="KW-0547">Nucleotide-binding</keyword>
<organism evidence="5">
    <name type="scientific">marine sediment metagenome</name>
    <dbReference type="NCBI Taxonomy" id="412755"/>
    <lineage>
        <taxon>unclassified sequences</taxon>
        <taxon>metagenomes</taxon>
        <taxon>ecological metagenomes</taxon>
    </lineage>
</organism>
<name>X1IBN7_9ZZZZ</name>
<dbReference type="InterPro" id="IPR016102">
    <property type="entry name" value="Succinyl-CoA_synth-like"/>
</dbReference>
<evidence type="ECO:0000256" key="1">
    <source>
        <dbReference type="ARBA" id="ARBA00022598"/>
    </source>
</evidence>
<dbReference type="GO" id="GO:0005524">
    <property type="term" value="F:ATP binding"/>
    <property type="evidence" value="ECO:0007669"/>
    <property type="project" value="UniProtKB-KW"/>
</dbReference>